<evidence type="ECO:0000313" key="2">
    <source>
        <dbReference type="Proteomes" id="UP000479000"/>
    </source>
</evidence>
<protein>
    <submittedName>
        <fullName evidence="1">Uncharacterized protein</fullName>
    </submittedName>
</protein>
<dbReference type="EMBL" id="CADCXU010027116">
    <property type="protein sequence ID" value="CAB0014049.1"/>
    <property type="molecule type" value="Genomic_DNA"/>
</dbReference>
<keyword evidence="2" id="KW-1185">Reference proteome</keyword>
<organism evidence="1 2">
    <name type="scientific">Nesidiocoris tenuis</name>
    <dbReference type="NCBI Taxonomy" id="355587"/>
    <lineage>
        <taxon>Eukaryota</taxon>
        <taxon>Metazoa</taxon>
        <taxon>Ecdysozoa</taxon>
        <taxon>Arthropoda</taxon>
        <taxon>Hexapoda</taxon>
        <taxon>Insecta</taxon>
        <taxon>Pterygota</taxon>
        <taxon>Neoptera</taxon>
        <taxon>Paraneoptera</taxon>
        <taxon>Hemiptera</taxon>
        <taxon>Heteroptera</taxon>
        <taxon>Panheteroptera</taxon>
        <taxon>Cimicomorpha</taxon>
        <taxon>Miridae</taxon>
        <taxon>Dicyphina</taxon>
        <taxon>Nesidiocoris</taxon>
    </lineage>
</organism>
<dbReference type="AlphaFoldDB" id="A0A6H5HAH5"/>
<evidence type="ECO:0000313" key="1">
    <source>
        <dbReference type="EMBL" id="CAB0014049.1"/>
    </source>
</evidence>
<sequence>MRDRCTSRGLVVIRVSQEECHLSKGVQLRSTWLKKWGSAMVSPLCVTGASQLDKHAILLKAKTENDRLSFSAM</sequence>
<dbReference type="Proteomes" id="UP000479000">
    <property type="component" value="Unassembled WGS sequence"/>
</dbReference>
<proteinExistence type="predicted"/>
<gene>
    <name evidence="1" type="ORF">NTEN_LOCUS18573</name>
</gene>
<reference evidence="1 2" key="1">
    <citation type="submission" date="2020-02" db="EMBL/GenBank/DDBJ databases">
        <authorList>
            <person name="Ferguson B K."/>
        </authorList>
    </citation>
    <scope>NUCLEOTIDE SEQUENCE [LARGE SCALE GENOMIC DNA]</scope>
</reference>
<name>A0A6H5HAH5_9HEMI</name>
<accession>A0A6H5HAH5</accession>
<feature type="non-terminal residue" evidence="1">
    <location>
        <position position="73"/>
    </location>
</feature>